<name>A0ABQ3MID0_9PSEU</name>
<accession>A0ABQ3MID0</accession>
<organism evidence="2 3">
    <name type="scientific">Lentzea cavernae</name>
    <dbReference type="NCBI Taxonomy" id="2020703"/>
    <lineage>
        <taxon>Bacteria</taxon>
        <taxon>Bacillati</taxon>
        <taxon>Actinomycetota</taxon>
        <taxon>Actinomycetes</taxon>
        <taxon>Pseudonocardiales</taxon>
        <taxon>Pseudonocardiaceae</taxon>
        <taxon>Lentzea</taxon>
    </lineage>
</organism>
<proteinExistence type="predicted"/>
<evidence type="ECO:0000256" key="1">
    <source>
        <dbReference type="SAM" id="MobiDB-lite"/>
    </source>
</evidence>
<gene>
    <name evidence="2" type="ORF">GCM10017774_39360</name>
</gene>
<evidence type="ECO:0000313" key="2">
    <source>
        <dbReference type="EMBL" id="GHH42649.1"/>
    </source>
</evidence>
<feature type="compositionally biased region" description="Basic and acidic residues" evidence="1">
    <location>
        <begin position="46"/>
        <end position="59"/>
    </location>
</feature>
<dbReference type="EMBL" id="BNAR01000005">
    <property type="protein sequence ID" value="GHH42649.1"/>
    <property type="molecule type" value="Genomic_DNA"/>
</dbReference>
<evidence type="ECO:0000313" key="3">
    <source>
        <dbReference type="Proteomes" id="UP000605568"/>
    </source>
</evidence>
<sequence>MRAQDLGQRSQARPRLKLVIAGNGSELDHLQAITRHDDRILSTHRVEGEEKTVADERLRRLPAPDQA</sequence>
<dbReference type="Proteomes" id="UP000605568">
    <property type="component" value="Unassembled WGS sequence"/>
</dbReference>
<protein>
    <submittedName>
        <fullName evidence="2">Uncharacterized protein</fullName>
    </submittedName>
</protein>
<keyword evidence="3" id="KW-1185">Reference proteome</keyword>
<comment type="caution">
    <text evidence="2">The sequence shown here is derived from an EMBL/GenBank/DDBJ whole genome shotgun (WGS) entry which is preliminary data.</text>
</comment>
<reference evidence="3" key="1">
    <citation type="journal article" date="2019" name="Int. J. Syst. Evol. Microbiol.">
        <title>The Global Catalogue of Microorganisms (GCM) 10K type strain sequencing project: providing services to taxonomists for standard genome sequencing and annotation.</title>
        <authorList>
            <consortium name="The Broad Institute Genomics Platform"/>
            <consortium name="The Broad Institute Genome Sequencing Center for Infectious Disease"/>
            <person name="Wu L."/>
            <person name="Ma J."/>
        </authorList>
    </citation>
    <scope>NUCLEOTIDE SEQUENCE [LARGE SCALE GENOMIC DNA]</scope>
    <source>
        <strain evidence="3">CGMCC 4.7367</strain>
    </source>
</reference>
<feature type="region of interest" description="Disordered" evidence="1">
    <location>
        <begin position="46"/>
        <end position="67"/>
    </location>
</feature>